<dbReference type="InterPro" id="IPR050388">
    <property type="entry name" value="ABC_Ni/Peptide_Import"/>
</dbReference>
<name>A0ABS4ZA57_9ACTN</name>
<dbReference type="SUPFAM" id="SSF52540">
    <property type="entry name" value="P-loop containing nucleoside triphosphate hydrolases"/>
    <property type="match status" value="2"/>
</dbReference>
<dbReference type="PANTHER" id="PTHR43297">
    <property type="entry name" value="OLIGOPEPTIDE TRANSPORT ATP-BINDING PROTEIN APPD"/>
    <property type="match status" value="1"/>
</dbReference>
<dbReference type="InterPro" id="IPR027417">
    <property type="entry name" value="P-loop_NTPase"/>
</dbReference>
<evidence type="ECO:0000256" key="1">
    <source>
        <dbReference type="ARBA" id="ARBA00004202"/>
    </source>
</evidence>
<feature type="domain" description="ABC transporter" evidence="9">
    <location>
        <begin position="345"/>
        <end position="587"/>
    </location>
</feature>
<dbReference type="PROSITE" id="PS50893">
    <property type="entry name" value="ABC_TRANSPORTER_2"/>
    <property type="match status" value="2"/>
</dbReference>
<dbReference type="InterPro" id="IPR003593">
    <property type="entry name" value="AAA+_ATPase"/>
</dbReference>
<keyword evidence="7" id="KW-0472">Membrane</keyword>
<comment type="caution">
    <text evidence="10">The sequence shown here is derived from an EMBL/GenBank/DDBJ whole genome shotgun (WGS) entry which is preliminary data.</text>
</comment>
<keyword evidence="6 10" id="KW-0067">ATP-binding</keyword>
<protein>
    <submittedName>
        <fullName evidence="10">Peptide/nickel transport system ATP-binding protein</fullName>
    </submittedName>
</protein>
<dbReference type="InterPro" id="IPR003439">
    <property type="entry name" value="ABC_transporter-like_ATP-bd"/>
</dbReference>
<gene>
    <name evidence="10" type="ORF">JOF54_002798</name>
</gene>
<evidence type="ECO:0000256" key="2">
    <source>
        <dbReference type="ARBA" id="ARBA00005417"/>
    </source>
</evidence>
<dbReference type="PANTHER" id="PTHR43297:SF2">
    <property type="entry name" value="DIPEPTIDE TRANSPORT ATP-BINDING PROTEIN DPPD"/>
    <property type="match status" value="1"/>
</dbReference>
<evidence type="ECO:0000256" key="4">
    <source>
        <dbReference type="ARBA" id="ARBA00022475"/>
    </source>
</evidence>
<evidence type="ECO:0000313" key="10">
    <source>
        <dbReference type="EMBL" id="MBP2417876.1"/>
    </source>
</evidence>
<dbReference type="Pfam" id="PF08352">
    <property type="entry name" value="oligo_HPY"/>
    <property type="match status" value="1"/>
</dbReference>
<feature type="domain" description="ABC transporter" evidence="9">
    <location>
        <begin position="29"/>
        <end position="277"/>
    </location>
</feature>
<keyword evidence="11" id="KW-1185">Reference proteome</keyword>
<dbReference type="Proteomes" id="UP000758168">
    <property type="component" value="Unassembled WGS sequence"/>
</dbReference>
<evidence type="ECO:0000256" key="3">
    <source>
        <dbReference type="ARBA" id="ARBA00022448"/>
    </source>
</evidence>
<keyword evidence="5" id="KW-0547">Nucleotide-binding</keyword>
<dbReference type="Gene3D" id="3.40.50.300">
    <property type="entry name" value="P-loop containing nucleotide triphosphate hydrolases"/>
    <property type="match status" value="2"/>
</dbReference>
<proteinExistence type="inferred from homology"/>
<evidence type="ECO:0000256" key="6">
    <source>
        <dbReference type="ARBA" id="ARBA00022840"/>
    </source>
</evidence>
<dbReference type="GO" id="GO:0005524">
    <property type="term" value="F:ATP binding"/>
    <property type="evidence" value="ECO:0007669"/>
    <property type="project" value="UniProtKB-KW"/>
</dbReference>
<evidence type="ECO:0000256" key="8">
    <source>
        <dbReference type="SAM" id="MobiDB-lite"/>
    </source>
</evidence>
<dbReference type="InterPro" id="IPR013563">
    <property type="entry name" value="Oligopep_ABC_C"/>
</dbReference>
<feature type="region of interest" description="Disordered" evidence="8">
    <location>
        <begin position="293"/>
        <end position="344"/>
    </location>
</feature>
<dbReference type="CDD" id="cd03257">
    <property type="entry name" value="ABC_NikE_OppD_transporters"/>
    <property type="match status" value="2"/>
</dbReference>
<evidence type="ECO:0000259" key="9">
    <source>
        <dbReference type="PROSITE" id="PS50893"/>
    </source>
</evidence>
<dbReference type="SMART" id="SM00382">
    <property type="entry name" value="AAA"/>
    <property type="match status" value="2"/>
</dbReference>
<keyword evidence="4" id="KW-1003">Cell membrane</keyword>
<dbReference type="PROSITE" id="PS00211">
    <property type="entry name" value="ABC_TRANSPORTER_1"/>
    <property type="match status" value="2"/>
</dbReference>
<dbReference type="RefSeq" id="WP_210056913.1">
    <property type="nucleotide sequence ID" value="NZ_BAAAMH010000010.1"/>
</dbReference>
<comment type="subcellular location">
    <subcellularLocation>
        <location evidence="1">Cell membrane</location>
        <topology evidence="1">Peripheral membrane protein</topology>
    </subcellularLocation>
</comment>
<dbReference type="Pfam" id="PF00005">
    <property type="entry name" value="ABC_tran"/>
    <property type="match status" value="2"/>
</dbReference>
<evidence type="ECO:0000256" key="5">
    <source>
        <dbReference type="ARBA" id="ARBA00022741"/>
    </source>
</evidence>
<dbReference type="InterPro" id="IPR017871">
    <property type="entry name" value="ABC_transporter-like_CS"/>
</dbReference>
<dbReference type="EMBL" id="JAGIOB010000001">
    <property type="protein sequence ID" value="MBP2417876.1"/>
    <property type="molecule type" value="Genomic_DNA"/>
</dbReference>
<feature type="compositionally biased region" description="Gly residues" evidence="8">
    <location>
        <begin position="312"/>
        <end position="342"/>
    </location>
</feature>
<evidence type="ECO:0000256" key="7">
    <source>
        <dbReference type="ARBA" id="ARBA00023136"/>
    </source>
</evidence>
<organism evidence="10 11">
    <name type="scientific">Microlunatus capsulatus</name>
    <dbReference type="NCBI Taxonomy" id="99117"/>
    <lineage>
        <taxon>Bacteria</taxon>
        <taxon>Bacillati</taxon>
        <taxon>Actinomycetota</taxon>
        <taxon>Actinomycetes</taxon>
        <taxon>Propionibacteriales</taxon>
        <taxon>Propionibacteriaceae</taxon>
        <taxon>Microlunatus</taxon>
    </lineage>
</organism>
<accession>A0ABS4ZA57</accession>
<evidence type="ECO:0000313" key="11">
    <source>
        <dbReference type="Proteomes" id="UP000758168"/>
    </source>
</evidence>
<comment type="similarity">
    <text evidence="2">Belongs to the ABC transporter superfamily.</text>
</comment>
<keyword evidence="3" id="KW-0813">Transport</keyword>
<feature type="region of interest" description="Disordered" evidence="8">
    <location>
        <begin position="1"/>
        <end position="20"/>
    </location>
</feature>
<sequence>MPPTAPPPEPGPPGPEPVEGPPALAWRDVRISYAPRQGESEPVVAVDGVSLVVPRGGTVGIAGESGCGKSTLALSALRLLPRSARLEGVVELAGEDLVTMRWGRLRAVRWTEAAIVFQGAMHSLNPVRPVGKQIAEALELHRTPGAGDDAARAARVRELLELVDLPSGRAASYPHELSGGQKQRVMIAMALACDPDVIVADEPTTALDVVVQAQVLDVLRGLVRDRGLTLVMISHDLAVLAAVCERIVVMRHGKVVEEGPAHQVVTAPRHEHTRELAAAFPVIGDLASRLQVGRAPGGGRVRAEPRATGPSTGSGSGGPTGSGSGDPTGSGREGAPGSGSGGPLLEVDDLVVDFRSRGSRVRAVDHVSMSCGAGEIVALVGQSGSGKTTLARTILGLQPASGGEVRYAGSPLPRDRAGLKAYRRQVQFVLQDPSASLNPKHSVHEAVAEGIRIHRLPGDEEQRVRAALTQAELTPPERYLRAIPQELSGGQRQRVVIAGALALEPGFLVADEPVASLDASVRGEILALLLRLKEDLGLGALVITHDLGLAWNIADRVLVMHRGRIVESGPVEQVLLDPQHEYTRSLLAVVPSELGRR</sequence>
<reference evidence="10 11" key="1">
    <citation type="submission" date="2021-03" db="EMBL/GenBank/DDBJ databases">
        <title>Sequencing the genomes of 1000 actinobacteria strains.</title>
        <authorList>
            <person name="Klenk H.-P."/>
        </authorList>
    </citation>
    <scope>NUCLEOTIDE SEQUENCE [LARGE SCALE GENOMIC DNA]</scope>
    <source>
        <strain evidence="10 11">DSM 12936</strain>
    </source>
</reference>